<evidence type="ECO:0000313" key="2">
    <source>
        <dbReference type="EMBL" id="AYV45075.1"/>
    </source>
</evidence>
<feature type="domain" description="RES" evidence="1">
    <location>
        <begin position="76"/>
        <end position="203"/>
    </location>
</feature>
<keyword evidence="5" id="KW-1185">Reference proteome</keyword>
<dbReference type="Proteomes" id="UP000234483">
    <property type="component" value="Unassembled WGS sequence"/>
</dbReference>
<organism evidence="3 4">
    <name type="scientific">Caulobacter flavus</name>
    <dbReference type="NCBI Taxonomy" id="1679497"/>
    <lineage>
        <taxon>Bacteria</taxon>
        <taxon>Pseudomonadati</taxon>
        <taxon>Pseudomonadota</taxon>
        <taxon>Alphaproteobacteria</taxon>
        <taxon>Caulobacterales</taxon>
        <taxon>Caulobacteraceae</taxon>
        <taxon>Caulobacter</taxon>
    </lineage>
</organism>
<dbReference type="RefSeq" id="WP_101711803.1">
    <property type="nucleotide sequence ID" value="NZ_CP026100.1"/>
</dbReference>
<dbReference type="OrthoDB" id="9795903at2"/>
<protein>
    <recommendedName>
        <fullName evidence="1">RES domain-containing protein</fullName>
    </recommendedName>
</protein>
<reference evidence="3 4" key="1">
    <citation type="submission" date="2017-12" db="EMBL/GenBank/DDBJ databases">
        <title>The genome sequence of Caulobacter flavus CGMCC1 15093.</title>
        <authorList>
            <person name="Gao J."/>
            <person name="Mao X."/>
            <person name="Sun J."/>
        </authorList>
    </citation>
    <scope>NUCLEOTIDE SEQUENCE [LARGE SCALE GENOMIC DNA]</scope>
    <source>
        <strain evidence="3 4">CGMCC1 15093</strain>
    </source>
</reference>
<dbReference type="KEGG" id="cfh:C1707_01785"/>
<gene>
    <name evidence="2" type="ORF">C1707_01785</name>
    <name evidence="3" type="ORF">CFHF_04385</name>
</gene>
<dbReference type="Proteomes" id="UP000281192">
    <property type="component" value="Chromosome"/>
</dbReference>
<reference evidence="2 5" key="2">
    <citation type="submission" date="2018-01" db="EMBL/GenBank/DDBJ databases">
        <title>Complete genome sequence of Caulobacter flavus RHGG3.</title>
        <authorList>
            <person name="Yang E."/>
        </authorList>
    </citation>
    <scope>NUCLEOTIDE SEQUENCE [LARGE SCALE GENOMIC DNA]</scope>
    <source>
        <strain evidence="2 5">RHGG3</strain>
    </source>
</reference>
<name>A0A2N5CZL2_9CAUL</name>
<evidence type="ECO:0000259" key="1">
    <source>
        <dbReference type="SMART" id="SM00953"/>
    </source>
</evidence>
<dbReference type="Pfam" id="PF08808">
    <property type="entry name" value="RES"/>
    <property type="match status" value="1"/>
</dbReference>
<dbReference type="InterPro" id="IPR014914">
    <property type="entry name" value="RES_dom"/>
</dbReference>
<dbReference type="EMBL" id="CP026100">
    <property type="protein sequence ID" value="AYV45075.1"/>
    <property type="molecule type" value="Genomic_DNA"/>
</dbReference>
<dbReference type="SMART" id="SM00953">
    <property type="entry name" value="RES"/>
    <property type="match status" value="1"/>
</dbReference>
<dbReference type="AlphaFoldDB" id="A0A2N5CZL2"/>
<proteinExistence type="predicted"/>
<sequence length="224" mass="24186">MSGEAHAPAPRPAWRLIPSRFPPIGLFDTVATAADLDAVMDLAGWTNDRLVAERIARLPAEERVYGRPNASIVMASFLHVAPGGMRFNGPDLGAWYAAEHLATAVAEVAHHLRREAVATGVATLSRQYRVYTARLEGDYLDIRGQQAARPEVYASDDYAAGQVLGEGVRAAGGAGILFDSLRRLGGANVVAHRPRNVQDVTQGDHYELRVQAGSRRIEAKRLAA</sequence>
<evidence type="ECO:0000313" key="3">
    <source>
        <dbReference type="EMBL" id="PLR19243.1"/>
    </source>
</evidence>
<dbReference type="EMBL" id="PJRQ01000008">
    <property type="protein sequence ID" value="PLR19243.1"/>
    <property type="molecule type" value="Genomic_DNA"/>
</dbReference>
<accession>A0A2N5CZL2</accession>
<evidence type="ECO:0000313" key="5">
    <source>
        <dbReference type="Proteomes" id="UP000281192"/>
    </source>
</evidence>
<evidence type="ECO:0000313" key="4">
    <source>
        <dbReference type="Proteomes" id="UP000234483"/>
    </source>
</evidence>